<evidence type="ECO:0000256" key="7">
    <source>
        <dbReference type="SAM" id="Phobius"/>
    </source>
</evidence>
<dbReference type="Gene3D" id="1.20.144.10">
    <property type="entry name" value="Phosphatidic acid phosphatase type 2/haloperoxidase"/>
    <property type="match status" value="2"/>
</dbReference>
<keyword evidence="10" id="KW-1185">Reference proteome</keyword>
<dbReference type="SMART" id="SM00014">
    <property type="entry name" value="acidPPc"/>
    <property type="match status" value="1"/>
</dbReference>
<sequence>MNADVPEISSDVYRDIAQWGASTPGWVHGVALVLTQAMLLVFVALTAVVWWRVRDGGLWRMLGAAVPLVAAGVAYGANDMVKDLVQEERPCRAVAHVGATIATCPAPGDWSFPSNHATIAAGFAVSLAIVWRRITALVVLVALLEGFSRVFVGVHYPHDVLVGYLVGAVVAALVTAALRAFLARREPEPVPASESPTMQIPRVEG</sequence>
<comment type="caution">
    <text evidence="9">The sequence shown here is derived from an EMBL/GenBank/DDBJ whole genome shotgun (WGS) entry which is preliminary data.</text>
</comment>
<evidence type="ECO:0000256" key="5">
    <source>
        <dbReference type="ARBA" id="ARBA00022989"/>
    </source>
</evidence>
<keyword evidence="4" id="KW-0378">Hydrolase</keyword>
<proteinExistence type="predicted"/>
<dbReference type="RefSeq" id="WP_263250024.1">
    <property type="nucleotide sequence ID" value="NZ_BAABLT010000034.1"/>
</dbReference>
<dbReference type="InterPro" id="IPR000326">
    <property type="entry name" value="PAP2/HPO"/>
</dbReference>
<name>A0ABW3FIN5_9PSEU</name>
<keyword evidence="6 7" id="KW-0472">Membrane</keyword>
<feature type="transmembrane region" description="Helical" evidence="7">
    <location>
        <begin position="58"/>
        <end position="77"/>
    </location>
</feature>
<keyword evidence="3 7" id="KW-0812">Transmembrane</keyword>
<dbReference type="SUPFAM" id="SSF48317">
    <property type="entry name" value="Acid phosphatase/Vanadium-dependent haloperoxidase"/>
    <property type="match status" value="1"/>
</dbReference>
<gene>
    <name evidence="9" type="ORF">ACFQ16_01205</name>
</gene>
<feature type="transmembrane region" description="Helical" evidence="7">
    <location>
        <begin position="137"/>
        <end position="156"/>
    </location>
</feature>
<comment type="subcellular location">
    <subcellularLocation>
        <location evidence="1">Cell membrane</location>
        <topology evidence="1">Multi-pass membrane protein</topology>
    </subcellularLocation>
</comment>
<dbReference type="PANTHER" id="PTHR14969:SF62">
    <property type="entry name" value="DECAPRENYLPHOSPHORYL-5-PHOSPHORIBOSE PHOSPHATASE RV3807C-RELATED"/>
    <property type="match status" value="1"/>
</dbReference>
<keyword evidence="5 7" id="KW-1133">Transmembrane helix</keyword>
<evidence type="ECO:0000313" key="10">
    <source>
        <dbReference type="Proteomes" id="UP001597018"/>
    </source>
</evidence>
<evidence type="ECO:0000256" key="1">
    <source>
        <dbReference type="ARBA" id="ARBA00004651"/>
    </source>
</evidence>
<evidence type="ECO:0000256" key="3">
    <source>
        <dbReference type="ARBA" id="ARBA00022692"/>
    </source>
</evidence>
<protein>
    <submittedName>
        <fullName evidence="9">Phosphatase PAP2 family protein</fullName>
    </submittedName>
</protein>
<feature type="transmembrane region" description="Helical" evidence="7">
    <location>
        <begin position="162"/>
        <end position="182"/>
    </location>
</feature>
<dbReference type="InterPro" id="IPR036938">
    <property type="entry name" value="PAP2/HPO_sf"/>
</dbReference>
<reference evidence="10" key="1">
    <citation type="journal article" date="2019" name="Int. J. Syst. Evol. Microbiol.">
        <title>The Global Catalogue of Microorganisms (GCM) 10K type strain sequencing project: providing services to taxonomists for standard genome sequencing and annotation.</title>
        <authorList>
            <consortium name="The Broad Institute Genomics Platform"/>
            <consortium name="The Broad Institute Genome Sequencing Center for Infectious Disease"/>
            <person name="Wu L."/>
            <person name="Ma J."/>
        </authorList>
    </citation>
    <scope>NUCLEOTIDE SEQUENCE [LARGE SCALE GENOMIC DNA]</scope>
    <source>
        <strain evidence="10">CCUG 56401</strain>
    </source>
</reference>
<evidence type="ECO:0000256" key="4">
    <source>
        <dbReference type="ARBA" id="ARBA00022801"/>
    </source>
</evidence>
<feature type="domain" description="Phosphatidic acid phosphatase type 2/haloperoxidase" evidence="8">
    <location>
        <begin position="65"/>
        <end position="175"/>
    </location>
</feature>
<evidence type="ECO:0000259" key="8">
    <source>
        <dbReference type="SMART" id="SM00014"/>
    </source>
</evidence>
<accession>A0ABW3FIN5</accession>
<feature type="transmembrane region" description="Helical" evidence="7">
    <location>
        <begin position="26"/>
        <end position="51"/>
    </location>
</feature>
<dbReference type="EMBL" id="JBHTIW010000001">
    <property type="protein sequence ID" value="MFD0918351.1"/>
    <property type="molecule type" value="Genomic_DNA"/>
</dbReference>
<evidence type="ECO:0000256" key="6">
    <source>
        <dbReference type="ARBA" id="ARBA00023136"/>
    </source>
</evidence>
<evidence type="ECO:0000313" key="9">
    <source>
        <dbReference type="EMBL" id="MFD0918351.1"/>
    </source>
</evidence>
<evidence type="ECO:0000256" key="2">
    <source>
        <dbReference type="ARBA" id="ARBA00022475"/>
    </source>
</evidence>
<keyword evidence="2" id="KW-1003">Cell membrane</keyword>
<dbReference type="PANTHER" id="PTHR14969">
    <property type="entry name" value="SPHINGOSINE-1-PHOSPHATE PHOSPHOHYDROLASE"/>
    <property type="match status" value="1"/>
</dbReference>
<dbReference type="Proteomes" id="UP001597018">
    <property type="component" value="Unassembled WGS sequence"/>
</dbReference>
<dbReference type="Pfam" id="PF01569">
    <property type="entry name" value="PAP2"/>
    <property type="match status" value="1"/>
</dbReference>
<organism evidence="9 10">
    <name type="scientific">Saccharopolyspora rosea</name>
    <dbReference type="NCBI Taxonomy" id="524884"/>
    <lineage>
        <taxon>Bacteria</taxon>
        <taxon>Bacillati</taxon>
        <taxon>Actinomycetota</taxon>
        <taxon>Actinomycetes</taxon>
        <taxon>Pseudonocardiales</taxon>
        <taxon>Pseudonocardiaceae</taxon>
        <taxon>Saccharopolyspora</taxon>
    </lineage>
</organism>